<keyword evidence="2" id="KW-1185">Reference proteome</keyword>
<evidence type="ECO:0000313" key="2">
    <source>
        <dbReference type="Proteomes" id="UP000499080"/>
    </source>
</evidence>
<dbReference type="Proteomes" id="UP000499080">
    <property type="component" value="Unassembled WGS sequence"/>
</dbReference>
<sequence length="81" mass="9252">MSNSLIKFPLPNYDVEVHVISSHKAVLGNLPHVGVRFKAEIAVQLLHNPDCPEREPKLFFRQIVHPGVGRTFARRMQDVRP</sequence>
<protein>
    <submittedName>
        <fullName evidence="1">Uncharacterized protein</fullName>
    </submittedName>
</protein>
<gene>
    <name evidence="1" type="ORF">AVEN_259307_1</name>
</gene>
<name>A0A4Y2GI78_ARAVE</name>
<proteinExistence type="predicted"/>
<accession>A0A4Y2GI78</accession>
<dbReference type="EMBL" id="BGPR01001413">
    <property type="protein sequence ID" value="GBM53320.1"/>
    <property type="molecule type" value="Genomic_DNA"/>
</dbReference>
<evidence type="ECO:0000313" key="1">
    <source>
        <dbReference type="EMBL" id="GBM53320.1"/>
    </source>
</evidence>
<dbReference type="AlphaFoldDB" id="A0A4Y2GI78"/>
<comment type="caution">
    <text evidence="1">The sequence shown here is derived from an EMBL/GenBank/DDBJ whole genome shotgun (WGS) entry which is preliminary data.</text>
</comment>
<reference evidence="1 2" key="1">
    <citation type="journal article" date="2019" name="Sci. Rep.">
        <title>Orb-weaving spider Araneus ventricosus genome elucidates the spidroin gene catalogue.</title>
        <authorList>
            <person name="Kono N."/>
            <person name="Nakamura H."/>
            <person name="Ohtoshi R."/>
            <person name="Moran D.A.P."/>
            <person name="Shinohara A."/>
            <person name="Yoshida Y."/>
            <person name="Fujiwara M."/>
            <person name="Mori M."/>
            <person name="Tomita M."/>
            <person name="Arakawa K."/>
        </authorList>
    </citation>
    <scope>NUCLEOTIDE SEQUENCE [LARGE SCALE GENOMIC DNA]</scope>
</reference>
<organism evidence="1 2">
    <name type="scientific">Araneus ventricosus</name>
    <name type="common">Orbweaver spider</name>
    <name type="synonym">Epeira ventricosa</name>
    <dbReference type="NCBI Taxonomy" id="182803"/>
    <lineage>
        <taxon>Eukaryota</taxon>
        <taxon>Metazoa</taxon>
        <taxon>Ecdysozoa</taxon>
        <taxon>Arthropoda</taxon>
        <taxon>Chelicerata</taxon>
        <taxon>Arachnida</taxon>
        <taxon>Araneae</taxon>
        <taxon>Araneomorphae</taxon>
        <taxon>Entelegynae</taxon>
        <taxon>Araneoidea</taxon>
        <taxon>Araneidae</taxon>
        <taxon>Araneus</taxon>
    </lineage>
</organism>